<comment type="caution">
    <text evidence="1">The sequence shown here is derived from an EMBL/GenBank/DDBJ whole genome shotgun (WGS) entry which is preliminary data.</text>
</comment>
<protein>
    <submittedName>
        <fullName evidence="1">Uncharacterized protein</fullName>
    </submittedName>
</protein>
<dbReference type="EMBL" id="JANBVN010000034">
    <property type="protein sequence ID" value="KAJ9160509.1"/>
    <property type="molecule type" value="Genomic_DNA"/>
</dbReference>
<accession>A0AA38RXK6</accession>
<gene>
    <name evidence="1" type="ORF">NKR19_g3130</name>
</gene>
<name>A0AA38RXK6_9PEZI</name>
<keyword evidence="2" id="KW-1185">Reference proteome</keyword>
<organism evidence="1 2">
    <name type="scientific">Coniochaeta hoffmannii</name>
    <dbReference type="NCBI Taxonomy" id="91930"/>
    <lineage>
        <taxon>Eukaryota</taxon>
        <taxon>Fungi</taxon>
        <taxon>Dikarya</taxon>
        <taxon>Ascomycota</taxon>
        <taxon>Pezizomycotina</taxon>
        <taxon>Sordariomycetes</taxon>
        <taxon>Sordariomycetidae</taxon>
        <taxon>Coniochaetales</taxon>
        <taxon>Coniochaetaceae</taxon>
        <taxon>Coniochaeta</taxon>
    </lineage>
</organism>
<reference evidence="1" key="1">
    <citation type="submission" date="2022-07" db="EMBL/GenBank/DDBJ databases">
        <title>Fungi with potential for degradation of polypropylene.</title>
        <authorList>
            <person name="Gostincar C."/>
        </authorList>
    </citation>
    <scope>NUCLEOTIDE SEQUENCE</scope>
    <source>
        <strain evidence="1">EXF-13287</strain>
    </source>
</reference>
<sequence length="204" mass="23170">MATPIRPDTESPPSSEPPLGTVEEVLFAIPLLSHVDDFQTWNESLHNCFRELMLLPAITQTENHEGPRFYPTAIMDEADEVAMLIIESSLSPAVKEWLEATGYSSTNRDPKILYDYLIARLARPSMQTRLRLWFIHSRSSISRLINFRRSLPSLTSGFARMLLRSSQLLVSAFLVVPRAIAWMPRSMGRHAAYVLFGSPKHMLD</sequence>
<dbReference type="Proteomes" id="UP001174691">
    <property type="component" value="Unassembled WGS sequence"/>
</dbReference>
<dbReference type="AlphaFoldDB" id="A0AA38RXK6"/>
<proteinExistence type="predicted"/>
<evidence type="ECO:0000313" key="2">
    <source>
        <dbReference type="Proteomes" id="UP001174691"/>
    </source>
</evidence>
<evidence type="ECO:0000313" key="1">
    <source>
        <dbReference type="EMBL" id="KAJ9160509.1"/>
    </source>
</evidence>